<feature type="domain" description="C3H1-type" evidence="6">
    <location>
        <begin position="61"/>
        <end position="82"/>
    </location>
</feature>
<dbReference type="GO" id="GO:0005634">
    <property type="term" value="C:nucleus"/>
    <property type="evidence" value="ECO:0007669"/>
    <property type="project" value="TreeGrafter"/>
</dbReference>
<dbReference type="InterPro" id="IPR036855">
    <property type="entry name" value="Znf_CCCH_sf"/>
</dbReference>
<evidence type="ECO:0000256" key="4">
    <source>
        <dbReference type="PROSITE-ProRule" id="PRU00723"/>
    </source>
</evidence>
<accession>Q6BXS0</accession>
<feature type="domain" description="C3H1-type" evidence="6">
    <location>
        <begin position="116"/>
        <end position="141"/>
    </location>
</feature>
<gene>
    <name evidence="7" type="ordered locus">DEHA2B00726g</name>
</gene>
<dbReference type="InterPro" id="IPR000571">
    <property type="entry name" value="Znf_CCCH"/>
</dbReference>
<feature type="compositionally biased region" description="Acidic residues" evidence="5">
    <location>
        <begin position="275"/>
        <end position="288"/>
    </location>
</feature>
<dbReference type="SMART" id="SM00356">
    <property type="entry name" value="ZnF_C3H1"/>
    <property type="match status" value="5"/>
</dbReference>
<dbReference type="AlphaFoldDB" id="Q6BXS0"/>
<reference evidence="7 8" key="1">
    <citation type="journal article" date="2004" name="Nature">
        <title>Genome evolution in yeasts.</title>
        <authorList>
            <consortium name="Genolevures"/>
            <person name="Dujon B."/>
            <person name="Sherman D."/>
            <person name="Fischer G."/>
            <person name="Durrens P."/>
            <person name="Casaregola S."/>
            <person name="Lafontaine I."/>
            <person name="de Montigny J."/>
            <person name="Marck C."/>
            <person name="Neuveglise C."/>
            <person name="Talla E."/>
            <person name="Goffard N."/>
            <person name="Frangeul L."/>
            <person name="Aigle M."/>
            <person name="Anthouard V."/>
            <person name="Babour A."/>
            <person name="Barbe V."/>
            <person name="Barnay S."/>
            <person name="Blanchin S."/>
            <person name="Beckerich J.M."/>
            <person name="Beyne E."/>
            <person name="Bleykasten C."/>
            <person name="Boisrame A."/>
            <person name="Boyer J."/>
            <person name="Cattolico L."/>
            <person name="Confanioleri F."/>
            <person name="de Daruvar A."/>
            <person name="Despons L."/>
            <person name="Fabre E."/>
            <person name="Fairhead C."/>
            <person name="Ferry-Dumazet H."/>
            <person name="Groppi A."/>
            <person name="Hantraye F."/>
            <person name="Hennequin C."/>
            <person name="Jauniaux N."/>
            <person name="Joyet P."/>
            <person name="Kachouri R."/>
            <person name="Kerrest A."/>
            <person name="Koszul R."/>
            <person name="Lemaire M."/>
            <person name="Lesur I."/>
            <person name="Ma L."/>
            <person name="Muller H."/>
            <person name="Nicaud J.M."/>
            <person name="Nikolski M."/>
            <person name="Oztas S."/>
            <person name="Ozier-Kalogeropoulos O."/>
            <person name="Pellenz S."/>
            <person name="Potier S."/>
            <person name="Richard G.F."/>
            <person name="Straub M.L."/>
            <person name="Suleau A."/>
            <person name="Swennene D."/>
            <person name="Tekaia F."/>
            <person name="Wesolowski-Louvel M."/>
            <person name="Westhof E."/>
            <person name="Wirth B."/>
            <person name="Zeniou-Meyer M."/>
            <person name="Zivanovic I."/>
            <person name="Bolotin-Fukuhara M."/>
            <person name="Thierry A."/>
            <person name="Bouchier C."/>
            <person name="Caudron B."/>
            <person name="Scarpelli C."/>
            <person name="Gaillardin C."/>
            <person name="Weissenbach J."/>
            <person name="Wincker P."/>
            <person name="Souciet J.L."/>
        </authorList>
    </citation>
    <scope>NUCLEOTIDE SEQUENCE [LARGE SCALE GENOMIC DNA]</scope>
    <source>
        <strain evidence="8">ATCC 36239 / CBS 767 / BCRC 21394 / JCM 1990 / NBRC 0083 / IGC 2968</strain>
    </source>
</reference>
<feature type="zinc finger region" description="C3H1-type" evidence="4">
    <location>
        <begin position="83"/>
        <end position="109"/>
    </location>
</feature>
<feature type="zinc finger region" description="C3H1-type" evidence="4">
    <location>
        <begin position="61"/>
        <end position="82"/>
    </location>
</feature>
<dbReference type="VEuPathDB" id="FungiDB:DEHA2B00726g"/>
<feature type="zinc finger region" description="C3H1-type" evidence="4">
    <location>
        <begin position="116"/>
        <end position="141"/>
    </location>
</feature>
<dbReference type="HOGENOM" id="CLU_1175265_0_0_1"/>
<dbReference type="GO" id="GO:0008270">
    <property type="term" value="F:zinc ion binding"/>
    <property type="evidence" value="ECO:0007669"/>
    <property type="project" value="UniProtKB-KW"/>
</dbReference>
<keyword evidence="2 4" id="KW-0863">Zinc-finger</keyword>
<keyword evidence="8" id="KW-1185">Reference proteome</keyword>
<evidence type="ECO:0000256" key="1">
    <source>
        <dbReference type="ARBA" id="ARBA00022723"/>
    </source>
</evidence>
<dbReference type="InParanoid" id="Q6BXS0"/>
<feature type="zinc finger region" description="C3H1-type" evidence="4">
    <location>
        <begin position="144"/>
        <end position="167"/>
    </location>
</feature>
<feature type="domain" description="C3H1-type" evidence="6">
    <location>
        <begin position="17"/>
        <end position="57"/>
    </location>
</feature>
<evidence type="ECO:0000256" key="2">
    <source>
        <dbReference type="ARBA" id="ARBA00022771"/>
    </source>
</evidence>
<dbReference type="RefSeq" id="XP_456999.2">
    <property type="nucleotide sequence ID" value="XM_456999.1"/>
</dbReference>
<dbReference type="OrthoDB" id="410307at2759"/>
<evidence type="ECO:0000259" key="6">
    <source>
        <dbReference type="PROSITE" id="PS50103"/>
    </source>
</evidence>
<evidence type="ECO:0000313" key="8">
    <source>
        <dbReference type="Proteomes" id="UP000000599"/>
    </source>
</evidence>
<dbReference type="SUPFAM" id="SSF90229">
    <property type="entry name" value="CCCH zinc finger"/>
    <property type="match status" value="2"/>
</dbReference>
<dbReference type="Pfam" id="PF14608">
    <property type="entry name" value="zf-CCCH_2"/>
    <property type="match status" value="4"/>
</dbReference>
<feature type="domain" description="C3H1-type" evidence="6">
    <location>
        <begin position="144"/>
        <end position="167"/>
    </location>
</feature>
<evidence type="ECO:0000256" key="3">
    <source>
        <dbReference type="ARBA" id="ARBA00022833"/>
    </source>
</evidence>
<evidence type="ECO:0000313" key="7">
    <source>
        <dbReference type="EMBL" id="CAG84984.2"/>
    </source>
</evidence>
<keyword evidence="1 4" id="KW-0479">Metal-binding</keyword>
<feature type="compositionally biased region" description="Basic and acidic residues" evidence="5">
    <location>
        <begin position="254"/>
        <end position="274"/>
    </location>
</feature>
<proteinExistence type="predicted"/>
<dbReference type="OMA" id="NYEIWTC"/>
<dbReference type="PANTHER" id="PTHR46156:SF1">
    <property type="entry name" value="ZINC FINGER CCCH DOMAIN-CONTAINING PROTEIN 3"/>
    <property type="match status" value="1"/>
</dbReference>
<dbReference type="PROSITE" id="PS50103">
    <property type="entry name" value="ZF_C3H1"/>
    <property type="match status" value="5"/>
</dbReference>
<feature type="region of interest" description="Disordered" evidence="5">
    <location>
        <begin position="254"/>
        <end position="288"/>
    </location>
</feature>
<feature type="domain" description="C3H1-type" evidence="6">
    <location>
        <begin position="83"/>
        <end position="109"/>
    </location>
</feature>
<dbReference type="Proteomes" id="UP000000599">
    <property type="component" value="Chromosome B"/>
</dbReference>
<organism evidence="7 8">
    <name type="scientific">Debaryomyces hansenii (strain ATCC 36239 / CBS 767 / BCRC 21394 / JCM 1990 / NBRC 0083 / IGC 2968)</name>
    <name type="common">Yeast</name>
    <name type="synonym">Torulaspora hansenii</name>
    <dbReference type="NCBI Taxonomy" id="284592"/>
    <lineage>
        <taxon>Eukaryota</taxon>
        <taxon>Fungi</taxon>
        <taxon>Dikarya</taxon>
        <taxon>Ascomycota</taxon>
        <taxon>Saccharomycotina</taxon>
        <taxon>Pichiomycetes</taxon>
        <taxon>Debaryomycetaceae</taxon>
        <taxon>Debaryomyces</taxon>
    </lineage>
</organism>
<dbReference type="PANTHER" id="PTHR46156">
    <property type="entry name" value="CCCH ZINGC FINGER"/>
    <property type="match status" value="1"/>
</dbReference>
<keyword evidence="3 4" id="KW-0862">Zinc</keyword>
<dbReference type="GeneID" id="2913416"/>
<feature type="zinc finger region" description="C3H1-type" evidence="4">
    <location>
        <begin position="17"/>
        <end position="57"/>
    </location>
</feature>
<name>Q6BXS0_DEBHA</name>
<dbReference type="Gene3D" id="4.10.1000.10">
    <property type="entry name" value="Zinc finger, CCCH-type"/>
    <property type="match status" value="2"/>
</dbReference>
<protein>
    <submittedName>
        <fullName evidence="7">DEHA2B00726p</fullName>
    </submittedName>
</protein>
<dbReference type="STRING" id="284592.Q6BXS0"/>
<dbReference type="EMBL" id="CR382134">
    <property type="protein sequence ID" value="CAG84984.2"/>
    <property type="molecule type" value="Genomic_DNA"/>
</dbReference>
<evidence type="ECO:0000256" key="5">
    <source>
        <dbReference type="SAM" id="MobiDB-lite"/>
    </source>
</evidence>
<sequence length="288" mass="33095">MSYSSVLSYSPILTLTRVPSDQCRYFTRTVTTFFQTFQLVIGLCQKGSSCKYKHDQNHIKLCRQYLSNNCQNKNCLLSHSPSQYNTPLCRYFLENKCVNPQCTYEHVLPKNYDKPNYEIWVCRPFSIGGSCSRGRKCPFMHLFVCPDFQENGACPRGKSCTLAHSATLSTQRSMLSKDKSEADTEVLIESDTEERDPIPQIINSYTIDPSILFETSRDGKYDIYIDNDGSEAKNPAKNEANSNTFKENSEFMIHLDSDSEQERETNSARDSHESELDDLQENNDYIEF</sequence>
<dbReference type="Pfam" id="PF00642">
    <property type="entry name" value="zf-CCCH"/>
    <property type="match status" value="1"/>
</dbReference>
<dbReference type="KEGG" id="dha:DEHA2B00726g"/>
<dbReference type="eggNOG" id="KOG1492">
    <property type="taxonomic scope" value="Eukaryota"/>
</dbReference>